<dbReference type="EMBL" id="CACVKT020001643">
    <property type="protein sequence ID" value="CAC5370003.1"/>
    <property type="molecule type" value="Genomic_DNA"/>
</dbReference>
<reference evidence="2 3" key="1">
    <citation type="submission" date="2020-06" db="EMBL/GenBank/DDBJ databases">
        <authorList>
            <person name="Li R."/>
            <person name="Bekaert M."/>
        </authorList>
    </citation>
    <scope>NUCLEOTIDE SEQUENCE [LARGE SCALE GENOMIC DNA]</scope>
    <source>
        <strain evidence="3">wild</strain>
    </source>
</reference>
<protein>
    <recommendedName>
        <fullName evidence="1">Mutator-like transposase domain-containing protein</fullName>
    </recommendedName>
</protein>
<dbReference type="PANTHER" id="PTHR14416:SF2">
    <property type="entry name" value="PROTEIN NJMU-R1"/>
    <property type="match status" value="1"/>
</dbReference>
<name>A0A6J8ALK1_MYTCO</name>
<dbReference type="InterPro" id="IPR049012">
    <property type="entry name" value="Mutator_transp_dom"/>
</dbReference>
<evidence type="ECO:0000313" key="3">
    <source>
        <dbReference type="Proteomes" id="UP000507470"/>
    </source>
</evidence>
<evidence type="ECO:0000259" key="1">
    <source>
        <dbReference type="Pfam" id="PF20700"/>
    </source>
</evidence>
<feature type="domain" description="Mutator-like transposase" evidence="1">
    <location>
        <begin position="30"/>
        <end position="100"/>
    </location>
</feature>
<dbReference type="OrthoDB" id="20238at2759"/>
<organism evidence="2 3">
    <name type="scientific">Mytilus coruscus</name>
    <name type="common">Sea mussel</name>
    <dbReference type="NCBI Taxonomy" id="42192"/>
    <lineage>
        <taxon>Eukaryota</taxon>
        <taxon>Metazoa</taxon>
        <taxon>Spiralia</taxon>
        <taxon>Lophotrochozoa</taxon>
        <taxon>Mollusca</taxon>
        <taxon>Bivalvia</taxon>
        <taxon>Autobranchia</taxon>
        <taxon>Pteriomorphia</taxon>
        <taxon>Mytilida</taxon>
        <taxon>Mytiloidea</taxon>
        <taxon>Mytilidae</taxon>
        <taxon>Mytilinae</taxon>
        <taxon>Mytilus</taxon>
    </lineage>
</organism>
<evidence type="ECO:0000313" key="2">
    <source>
        <dbReference type="EMBL" id="CAC5370003.1"/>
    </source>
</evidence>
<dbReference type="Pfam" id="PF15053">
    <property type="entry name" value="Njmu-R1"/>
    <property type="match status" value="1"/>
</dbReference>
<accession>A0A6J8ALK1</accession>
<dbReference type="InterPro" id="IPR028280">
    <property type="entry name" value="Njmu-R1"/>
</dbReference>
<proteinExistence type="predicted"/>
<dbReference type="Proteomes" id="UP000507470">
    <property type="component" value="Unassembled WGS sequence"/>
</dbReference>
<dbReference type="AlphaFoldDB" id="A0A6J8ALK1"/>
<dbReference type="GO" id="GO:0099041">
    <property type="term" value="P:vesicle tethering to Golgi"/>
    <property type="evidence" value="ECO:0007669"/>
    <property type="project" value="InterPro"/>
</dbReference>
<sequence>MFTSAGSQINITETGLECVGAPFEKNGHGGMIHAGIGETQLNNFLSSLNVHGINAKTLKLREDAAGSVLETQANMSQQRHLQKEILNSTTEGKGDSSNKSVIRRFYTLFDYNDSINTEDVDDVEEEESYSLTVLCTDVPTSLEIELRKLLSQKLSKSAVYFGAGSVTQFDVSDEEKMETWSCYYCMLKDKEIREDGGNVKYIVCFLAPEAEMLEIYPYIN</sequence>
<gene>
    <name evidence="2" type="ORF">MCOR_8993</name>
</gene>
<dbReference type="PANTHER" id="PTHR14416">
    <property type="entry name" value="PROTEIN NJMU-R1"/>
    <property type="match status" value="1"/>
</dbReference>
<dbReference type="GO" id="GO:0005802">
    <property type="term" value="C:trans-Golgi network"/>
    <property type="evidence" value="ECO:0007669"/>
    <property type="project" value="InterPro"/>
</dbReference>
<dbReference type="Pfam" id="PF20700">
    <property type="entry name" value="Mutator"/>
    <property type="match status" value="1"/>
</dbReference>
<keyword evidence="3" id="KW-1185">Reference proteome</keyword>